<evidence type="ECO:0000313" key="4">
    <source>
        <dbReference type="EMBL" id="KIX11133.1"/>
    </source>
</evidence>
<evidence type="ECO:0000256" key="1">
    <source>
        <dbReference type="ARBA" id="ARBA00023125"/>
    </source>
</evidence>
<dbReference type="RefSeq" id="WP_052515562.1">
    <property type="nucleotide sequence ID" value="NZ_AZAC01000067.1"/>
</dbReference>
<sequence>MKPPNNKKEAILEAALVLFSKNGYQGTSTASISSMAKVATGTLFHYFDNKENLVNELFLAIKMDFKTAMTQGIKEQKTTKDAIRCMWENALSWSVKNPEKVSFVVQMKASPHGRSLPMDHPVENEHLLWEVYEEGVANKTLKQAPTELLRALWGGLLWSTMDYFRTRPENLADARQKDLAFSMYWDLIKL</sequence>
<dbReference type="PROSITE" id="PS50977">
    <property type="entry name" value="HTH_TETR_2"/>
    <property type="match status" value="1"/>
</dbReference>
<proteinExistence type="predicted"/>
<dbReference type="GO" id="GO:0003677">
    <property type="term" value="F:DNA binding"/>
    <property type="evidence" value="ECO:0007669"/>
    <property type="project" value="UniProtKB-UniRule"/>
</dbReference>
<dbReference type="InterPro" id="IPR036271">
    <property type="entry name" value="Tet_transcr_reg_TetR-rel_C_sf"/>
</dbReference>
<dbReference type="OrthoDB" id="5511609at2"/>
<organism evidence="4 5">
    <name type="scientific">Dethiosulfatarculus sandiegensis</name>
    <dbReference type="NCBI Taxonomy" id="1429043"/>
    <lineage>
        <taxon>Bacteria</taxon>
        <taxon>Pseudomonadati</taxon>
        <taxon>Thermodesulfobacteriota</taxon>
        <taxon>Desulfarculia</taxon>
        <taxon>Desulfarculales</taxon>
        <taxon>Desulfarculaceae</taxon>
        <taxon>Dethiosulfatarculus</taxon>
    </lineage>
</organism>
<dbReference type="SUPFAM" id="SSF46689">
    <property type="entry name" value="Homeodomain-like"/>
    <property type="match status" value="1"/>
</dbReference>
<dbReference type="PANTHER" id="PTHR43479:SF11">
    <property type="entry name" value="ACREF_ENVCD OPERON REPRESSOR-RELATED"/>
    <property type="match status" value="1"/>
</dbReference>
<accession>A0A0D2HKH1</accession>
<dbReference type="InterPro" id="IPR023772">
    <property type="entry name" value="DNA-bd_HTH_TetR-type_CS"/>
</dbReference>
<gene>
    <name evidence="4" type="ORF">X474_25855</name>
</gene>
<dbReference type="Proteomes" id="UP000032233">
    <property type="component" value="Unassembled WGS sequence"/>
</dbReference>
<dbReference type="AlphaFoldDB" id="A0A0D2HKH1"/>
<keyword evidence="5" id="KW-1185">Reference proteome</keyword>
<protein>
    <submittedName>
        <fullName evidence="4">TetR family transcriptional regulator</fullName>
    </submittedName>
</protein>
<dbReference type="InterPro" id="IPR009057">
    <property type="entry name" value="Homeodomain-like_sf"/>
</dbReference>
<comment type="caution">
    <text evidence="4">The sequence shown here is derived from an EMBL/GenBank/DDBJ whole genome shotgun (WGS) entry which is preliminary data.</text>
</comment>
<feature type="DNA-binding region" description="H-T-H motif" evidence="2">
    <location>
        <begin position="28"/>
        <end position="47"/>
    </location>
</feature>
<dbReference type="PRINTS" id="PR00455">
    <property type="entry name" value="HTHTETR"/>
</dbReference>
<keyword evidence="1 2" id="KW-0238">DNA-binding</keyword>
<dbReference type="InParanoid" id="A0A0D2HKH1"/>
<dbReference type="InterPro" id="IPR050624">
    <property type="entry name" value="HTH-type_Tx_Regulator"/>
</dbReference>
<evidence type="ECO:0000259" key="3">
    <source>
        <dbReference type="PROSITE" id="PS50977"/>
    </source>
</evidence>
<dbReference type="Gene3D" id="1.10.357.10">
    <property type="entry name" value="Tetracycline Repressor, domain 2"/>
    <property type="match status" value="1"/>
</dbReference>
<dbReference type="InterPro" id="IPR001647">
    <property type="entry name" value="HTH_TetR"/>
</dbReference>
<dbReference type="SUPFAM" id="SSF48498">
    <property type="entry name" value="Tetracyclin repressor-like, C-terminal domain"/>
    <property type="match status" value="1"/>
</dbReference>
<dbReference type="Pfam" id="PF00440">
    <property type="entry name" value="TetR_N"/>
    <property type="match status" value="1"/>
</dbReference>
<evidence type="ECO:0000313" key="5">
    <source>
        <dbReference type="Proteomes" id="UP000032233"/>
    </source>
</evidence>
<dbReference type="EMBL" id="AZAC01000067">
    <property type="protein sequence ID" value="KIX11133.1"/>
    <property type="molecule type" value="Genomic_DNA"/>
</dbReference>
<name>A0A0D2HKH1_9BACT</name>
<evidence type="ECO:0000256" key="2">
    <source>
        <dbReference type="PROSITE-ProRule" id="PRU00335"/>
    </source>
</evidence>
<feature type="domain" description="HTH tetR-type" evidence="3">
    <location>
        <begin position="5"/>
        <end position="65"/>
    </location>
</feature>
<reference evidence="4 5" key="1">
    <citation type="submission" date="2013-11" db="EMBL/GenBank/DDBJ databases">
        <title>Metagenomic analysis of a methanogenic consortium involved in long chain n-alkane degradation.</title>
        <authorList>
            <person name="Davidova I.A."/>
            <person name="Callaghan A.V."/>
            <person name="Wawrik B."/>
            <person name="Pruitt S."/>
            <person name="Marks C."/>
            <person name="Duncan K.E."/>
            <person name="Suflita J.M."/>
        </authorList>
    </citation>
    <scope>NUCLEOTIDE SEQUENCE [LARGE SCALE GENOMIC DNA]</scope>
    <source>
        <strain evidence="4 5">SPR</strain>
    </source>
</reference>
<dbReference type="PANTHER" id="PTHR43479">
    <property type="entry name" value="ACREF/ENVCD OPERON REPRESSOR-RELATED"/>
    <property type="match status" value="1"/>
</dbReference>
<dbReference type="STRING" id="1429043.X474_25855"/>
<dbReference type="PROSITE" id="PS01081">
    <property type="entry name" value="HTH_TETR_1"/>
    <property type="match status" value="1"/>
</dbReference>